<feature type="region of interest" description="Disordered" evidence="1">
    <location>
        <begin position="1"/>
        <end position="22"/>
    </location>
</feature>
<proteinExistence type="predicted"/>
<evidence type="ECO:0000313" key="3">
    <source>
        <dbReference type="Proteomes" id="UP000091918"/>
    </source>
</evidence>
<reference evidence="2 3" key="1">
    <citation type="submission" date="2015-07" db="EMBL/GenBank/DDBJ databases">
        <title>Emmonsia species relationships and genome sequence.</title>
        <authorList>
            <person name="Cuomo C.A."/>
            <person name="Schwartz I.S."/>
            <person name="Kenyon C."/>
            <person name="de Hoog G.S."/>
            <person name="Govender N.P."/>
            <person name="Botha A."/>
            <person name="Moreno L."/>
            <person name="de Vries M."/>
            <person name="Munoz J.F."/>
            <person name="Stielow J.B."/>
        </authorList>
    </citation>
    <scope>NUCLEOTIDE SEQUENCE [LARGE SCALE GENOMIC DNA]</scope>
    <source>
        <strain evidence="2 3">CBS 136260</strain>
    </source>
</reference>
<comment type="caution">
    <text evidence="2">The sequence shown here is derived from an EMBL/GenBank/DDBJ whole genome shotgun (WGS) entry which is preliminary data.</text>
</comment>
<feature type="compositionally biased region" description="Polar residues" evidence="1">
    <location>
        <begin position="1"/>
        <end position="12"/>
    </location>
</feature>
<dbReference type="EMBL" id="LGUA01000366">
    <property type="protein sequence ID" value="OAX82043.1"/>
    <property type="molecule type" value="Genomic_DNA"/>
</dbReference>
<keyword evidence="3" id="KW-1185">Reference proteome</keyword>
<protein>
    <submittedName>
        <fullName evidence="2">Uncharacterized protein</fullName>
    </submittedName>
</protein>
<accession>A0A1B7NZ67</accession>
<gene>
    <name evidence="2" type="ORF">ACJ72_03618</name>
</gene>
<dbReference type="AlphaFoldDB" id="A0A1B7NZ67"/>
<organism evidence="2 3">
    <name type="scientific">Emergomyces africanus</name>
    <dbReference type="NCBI Taxonomy" id="1955775"/>
    <lineage>
        <taxon>Eukaryota</taxon>
        <taxon>Fungi</taxon>
        <taxon>Dikarya</taxon>
        <taxon>Ascomycota</taxon>
        <taxon>Pezizomycotina</taxon>
        <taxon>Eurotiomycetes</taxon>
        <taxon>Eurotiomycetidae</taxon>
        <taxon>Onygenales</taxon>
        <taxon>Ajellomycetaceae</taxon>
        <taxon>Emergomyces</taxon>
    </lineage>
</organism>
<sequence length="56" mass="6115">MPSSYQGTTLPRNSPDIDGRGNNSTLKICYERSYSHLLAPGVTTLLQQYSLLGGQN</sequence>
<evidence type="ECO:0000256" key="1">
    <source>
        <dbReference type="SAM" id="MobiDB-lite"/>
    </source>
</evidence>
<name>A0A1B7NZ67_9EURO</name>
<dbReference type="Proteomes" id="UP000091918">
    <property type="component" value="Unassembled WGS sequence"/>
</dbReference>
<evidence type="ECO:0000313" key="2">
    <source>
        <dbReference type="EMBL" id="OAX82043.1"/>
    </source>
</evidence>